<dbReference type="SUPFAM" id="SSF49373">
    <property type="entry name" value="Invasin/intimin cell-adhesion fragments"/>
    <property type="match status" value="3"/>
</dbReference>
<gene>
    <name evidence="2" type="ORF">ATN88_08575</name>
</gene>
<feature type="domain" description="BIG2" evidence="1">
    <location>
        <begin position="133"/>
        <end position="217"/>
    </location>
</feature>
<feature type="domain" description="BIG2" evidence="1">
    <location>
        <begin position="312"/>
        <end position="393"/>
    </location>
</feature>
<protein>
    <recommendedName>
        <fullName evidence="1">BIG2 domain-containing protein</fullName>
    </recommendedName>
</protein>
<name>A0A135I5L7_9GAMM</name>
<feature type="domain" description="BIG2" evidence="1">
    <location>
        <begin position="223"/>
        <end position="306"/>
    </location>
</feature>
<sequence length="830" mass="85369">MTNQGNGTFLAGKNTGKVKVSASLGNVTSTNTASVNVVDVALVSLQVTPPSFDVIEGETYQLRADANYNNELSVNVSANTAMINWVSSDTSVATVDATGLVTGIKKGKAQISVLLKSQPLESNKSVANVLGNQVKSIQLTTSDSTIAKGASARLTAQATFQNGNVVDVTSLASYNRDNESFLNVVTGGVVTAIADSSGTATGITATYKGVTSNKVDVVTTAAVVSSLALTPEGTRNLPRGNTLNLSVEATYSDGTTNSVTPVWTISDSTKVTISAGNLLTAISSTAGTPVTIKASFGGIDSNEISINVIDAVLMSVSVTPNTAVSLAKGLTKQFRATGRYSDGSELVLNNVTWQSSETSAVTINASGLATAASPGNANIVATASGVNSTPVNVTVTAAEIASLSVGIDVTLPKGRATLVAALATYTDGTVSNVGANPAINWQSSDTSIATVSNVGLVDPKTVGDATITATINGVSDSRVVHVVAPVVDSIAISGLPGTVTVGTSQSFDVIATYSDGTKGSLFGDSNLRFSYSIGSVISVSSSAANYSLSPLVGGNTVTLTATLGTGPGSITTDKTLIVDNATIVSLAVRKANVVSGLNAKSRFQFIAEATYSNGQKKDVTTKTDWTTSKFSIGSKTTDVTDGVLDTNSGVDAGMEGVTAEISASIVDVNNGGVTIRSNVESISTVTPRNVSCYSQITAGGLTLSCPSNDFTRPAGLTKRDFVYTGASVGVYEINQQVTDKLTYSEAVAYCTAVGGRLPTREELGTIYLEVDRGVDKNFKVYTNYGYPTYIKYWTSDVDPDNSANRIVVNMSRNIPATMVETGYGYAACIL</sequence>
<feature type="domain" description="BIG2" evidence="1">
    <location>
        <begin position="405"/>
        <end position="481"/>
    </location>
</feature>
<dbReference type="STRING" id="294935.ATN88_08575"/>
<reference evidence="2 3" key="1">
    <citation type="submission" date="2015-11" db="EMBL/GenBank/DDBJ databases">
        <title>Genomic Taxonomy of the Vibrionaceae.</title>
        <authorList>
            <person name="Gomez-Gil B."/>
            <person name="Enciso-Ibarra J."/>
        </authorList>
    </citation>
    <scope>NUCLEOTIDE SEQUENCE [LARGE SCALE GENOMIC DNA]</scope>
    <source>
        <strain evidence="2 3">CAIM 912</strain>
    </source>
</reference>
<proteinExistence type="predicted"/>
<dbReference type="Gene3D" id="2.60.40.1080">
    <property type="match status" value="6"/>
</dbReference>
<dbReference type="AlphaFoldDB" id="A0A135I5L7"/>
<evidence type="ECO:0000313" key="3">
    <source>
        <dbReference type="Proteomes" id="UP000070529"/>
    </source>
</evidence>
<dbReference type="OrthoDB" id="5876617at2"/>
<comment type="caution">
    <text evidence="2">The sequence shown here is derived from an EMBL/GenBank/DDBJ whole genome shotgun (WGS) entry which is preliminary data.</text>
</comment>
<dbReference type="Proteomes" id="UP000070529">
    <property type="component" value="Unassembled WGS sequence"/>
</dbReference>
<feature type="domain" description="BIG2" evidence="1">
    <location>
        <begin position="486"/>
        <end position="573"/>
    </location>
</feature>
<dbReference type="Pfam" id="PF02368">
    <property type="entry name" value="Big_2"/>
    <property type="match status" value="3"/>
</dbReference>
<dbReference type="SMART" id="SM00635">
    <property type="entry name" value="BID_2"/>
    <property type="match status" value="6"/>
</dbReference>
<keyword evidence="3" id="KW-1185">Reference proteome</keyword>
<accession>A0A135I5L7</accession>
<evidence type="ECO:0000313" key="2">
    <source>
        <dbReference type="EMBL" id="KXF80731.1"/>
    </source>
</evidence>
<evidence type="ECO:0000259" key="1">
    <source>
        <dbReference type="SMART" id="SM00635"/>
    </source>
</evidence>
<feature type="domain" description="BIG2" evidence="1">
    <location>
        <begin position="41"/>
        <end position="125"/>
    </location>
</feature>
<organism evidence="2 3">
    <name type="scientific">Enterovibrio coralii</name>
    <dbReference type="NCBI Taxonomy" id="294935"/>
    <lineage>
        <taxon>Bacteria</taxon>
        <taxon>Pseudomonadati</taxon>
        <taxon>Pseudomonadota</taxon>
        <taxon>Gammaproteobacteria</taxon>
        <taxon>Vibrionales</taxon>
        <taxon>Vibrionaceae</taxon>
        <taxon>Enterovibrio</taxon>
    </lineage>
</organism>
<dbReference type="EMBL" id="LNTY01000050">
    <property type="protein sequence ID" value="KXF80731.1"/>
    <property type="molecule type" value="Genomic_DNA"/>
</dbReference>
<dbReference type="InterPro" id="IPR003343">
    <property type="entry name" value="Big_2"/>
</dbReference>
<dbReference type="InterPro" id="IPR008964">
    <property type="entry name" value="Invasin/intimin_cell_adhesion"/>
</dbReference>